<dbReference type="SMART" id="SM00052">
    <property type="entry name" value="EAL"/>
    <property type="match status" value="1"/>
</dbReference>
<sequence length="402" mass="43326">MIISQFRSALIVDDSRSQSMLEDMVCREVGIETVYAAENGLEGLERARAVKPDLILLDLEMPVMDGVEVLQAMAREALAIPLVVTSAKDLRLLNTVELMGRELGLPVLGALSKPVTAPDLADLLARCRRVSPHPDMVSAREVRDALDQGRVVAYFQPKVDLRDSAVKGCEVLARMFDAGGNVVGPDRFVPVLEAQGWGTELTMAMLDQALAAWKIWHAKGIDLVMSVNISPRSLTGNRLVGEIERRVREAGVPPAAILFEITETAVADTVTDAMAITARLRLAGFGLSIDDFGTGFATVQQLRRFPFTELKVDKSLVTAIAQKPHLAAIFDGVVQLARQLSLTSVAEGVETAADLEALKAHGCEVGQGFLFAQPMPASDLPVWVGNRRLNGSGQTASARPGR</sequence>
<evidence type="ECO:0000256" key="1">
    <source>
        <dbReference type="PROSITE-ProRule" id="PRU00169"/>
    </source>
</evidence>
<dbReference type="InterPro" id="IPR001633">
    <property type="entry name" value="EAL_dom"/>
</dbReference>
<dbReference type="Proteomes" id="UP000645257">
    <property type="component" value="Unassembled WGS sequence"/>
</dbReference>
<dbReference type="RefSeq" id="WP_189532989.1">
    <property type="nucleotide sequence ID" value="NZ_BMYX01000007.1"/>
</dbReference>
<protein>
    <submittedName>
        <fullName evidence="4">Transcriptional regulator</fullName>
    </submittedName>
</protein>
<dbReference type="PROSITE" id="PS50110">
    <property type="entry name" value="RESPONSE_REGULATORY"/>
    <property type="match status" value="1"/>
</dbReference>
<accession>A0A918P1B2</accession>
<dbReference type="PROSITE" id="PS50883">
    <property type="entry name" value="EAL"/>
    <property type="match status" value="1"/>
</dbReference>
<evidence type="ECO:0000313" key="5">
    <source>
        <dbReference type="Proteomes" id="UP000645257"/>
    </source>
</evidence>
<dbReference type="SUPFAM" id="SSF52172">
    <property type="entry name" value="CheY-like"/>
    <property type="match status" value="1"/>
</dbReference>
<dbReference type="SMART" id="SM00448">
    <property type="entry name" value="REC"/>
    <property type="match status" value="1"/>
</dbReference>
<dbReference type="CDD" id="cd01948">
    <property type="entry name" value="EAL"/>
    <property type="match status" value="1"/>
</dbReference>
<reference evidence="4" key="1">
    <citation type="journal article" date="2014" name="Int. J. Syst. Evol. Microbiol.">
        <title>Complete genome sequence of Corynebacterium casei LMG S-19264T (=DSM 44701T), isolated from a smear-ripened cheese.</title>
        <authorList>
            <consortium name="US DOE Joint Genome Institute (JGI-PGF)"/>
            <person name="Walter F."/>
            <person name="Albersmeier A."/>
            <person name="Kalinowski J."/>
            <person name="Ruckert C."/>
        </authorList>
    </citation>
    <scope>NUCLEOTIDE SEQUENCE</scope>
    <source>
        <strain evidence="4">KCTC 32182</strain>
    </source>
</reference>
<dbReference type="Pfam" id="PF00563">
    <property type="entry name" value="EAL"/>
    <property type="match status" value="1"/>
</dbReference>
<dbReference type="InterPro" id="IPR011006">
    <property type="entry name" value="CheY-like_superfamily"/>
</dbReference>
<reference evidence="4" key="2">
    <citation type="submission" date="2020-09" db="EMBL/GenBank/DDBJ databases">
        <authorList>
            <person name="Sun Q."/>
            <person name="Kim S."/>
        </authorList>
    </citation>
    <scope>NUCLEOTIDE SEQUENCE</scope>
    <source>
        <strain evidence="4">KCTC 32182</strain>
    </source>
</reference>
<dbReference type="AlphaFoldDB" id="A0A918P1B2"/>
<keyword evidence="1" id="KW-0597">Phosphoprotein</keyword>
<dbReference type="SUPFAM" id="SSF141868">
    <property type="entry name" value="EAL domain-like"/>
    <property type="match status" value="1"/>
</dbReference>
<proteinExistence type="predicted"/>
<dbReference type="Pfam" id="PF00072">
    <property type="entry name" value="Response_reg"/>
    <property type="match status" value="1"/>
</dbReference>
<keyword evidence="5" id="KW-1185">Reference proteome</keyword>
<feature type="modified residue" description="4-aspartylphosphate" evidence="1">
    <location>
        <position position="58"/>
    </location>
</feature>
<feature type="domain" description="EAL" evidence="3">
    <location>
        <begin position="135"/>
        <end position="388"/>
    </location>
</feature>
<dbReference type="PANTHER" id="PTHR33121:SF79">
    <property type="entry name" value="CYCLIC DI-GMP PHOSPHODIESTERASE PDED-RELATED"/>
    <property type="match status" value="1"/>
</dbReference>
<gene>
    <name evidence="4" type="primary">vieA</name>
    <name evidence="4" type="ORF">GCM10011289_15490</name>
</gene>
<dbReference type="InterPro" id="IPR050706">
    <property type="entry name" value="Cyclic-di-GMP_PDE-like"/>
</dbReference>
<organism evidence="4 5">
    <name type="scientific">Paludibacterium paludis</name>
    <dbReference type="NCBI Taxonomy" id="1225769"/>
    <lineage>
        <taxon>Bacteria</taxon>
        <taxon>Pseudomonadati</taxon>
        <taxon>Pseudomonadota</taxon>
        <taxon>Betaproteobacteria</taxon>
        <taxon>Neisseriales</taxon>
        <taxon>Chromobacteriaceae</taxon>
        <taxon>Paludibacterium</taxon>
    </lineage>
</organism>
<evidence type="ECO:0000259" key="3">
    <source>
        <dbReference type="PROSITE" id="PS50883"/>
    </source>
</evidence>
<feature type="domain" description="Response regulatory" evidence="2">
    <location>
        <begin position="8"/>
        <end position="128"/>
    </location>
</feature>
<dbReference type="PANTHER" id="PTHR33121">
    <property type="entry name" value="CYCLIC DI-GMP PHOSPHODIESTERASE PDEF"/>
    <property type="match status" value="1"/>
</dbReference>
<comment type="caution">
    <text evidence="4">The sequence shown here is derived from an EMBL/GenBank/DDBJ whole genome shotgun (WGS) entry which is preliminary data.</text>
</comment>
<evidence type="ECO:0000259" key="2">
    <source>
        <dbReference type="PROSITE" id="PS50110"/>
    </source>
</evidence>
<evidence type="ECO:0000313" key="4">
    <source>
        <dbReference type="EMBL" id="GGY13173.1"/>
    </source>
</evidence>
<dbReference type="Gene3D" id="3.40.50.2300">
    <property type="match status" value="1"/>
</dbReference>
<dbReference type="EMBL" id="BMYX01000007">
    <property type="protein sequence ID" value="GGY13173.1"/>
    <property type="molecule type" value="Genomic_DNA"/>
</dbReference>
<dbReference type="GO" id="GO:0071111">
    <property type="term" value="F:cyclic-guanylate-specific phosphodiesterase activity"/>
    <property type="evidence" value="ECO:0007669"/>
    <property type="project" value="InterPro"/>
</dbReference>
<dbReference type="GO" id="GO:0000160">
    <property type="term" value="P:phosphorelay signal transduction system"/>
    <property type="evidence" value="ECO:0007669"/>
    <property type="project" value="InterPro"/>
</dbReference>
<dbReference type="InterPro" id="IPR001789">
    <property type="entry name" value="Sig_transdc_resp-reg_receiver"/>
</dbReference>
<dbReference type="InterPro" id="IPR035919">
    <property type="entry name" value="EAL_sf"/>
</dbReference>
<dbReference type="Gene3D" id="3.20.20.450">
    <property type="entry name" value="EAL domain"/>
    <property type="match status" value="1"/>
</dbReference>
<name>A0A918P1B2_9NEIS</name>